<organism evidence="1">
    <name type="scientific">Arundo donax</name>
    <name type="common">Giant reed</name>
    <name type="synonym">Donax arundinaceus</name>
    <dbReference type="NCBI Taxonomy" id="35708"/>
    <lineage>
        <taxon>Eukaryota</taxon>
        <taxon>Viridiplantae</taxon>
        <taxon>Streptophyta</taxon>
        <taxon>Embryophyta</taxon>
        <taxon>Tracheophyta</taxon>
        <taxon>Spermatophyta</taxon>
        <taxon>Magnoliopsida</taxon>
        <taxon>Liliopsida</taxon>
        <taxon>Poales</taxon>
        <taxon>Poaceae</taxon>
        <taxon>PACMAD clade</taxon>
        <taxon>Arundinoideae</taxon>
        <taxon>Arundineae</taxon>
        <taxon>Arundo</taxon>
    </lineage>
</organism>
<name>A0A0A9E2I8_ARUDO</name>
<dbReference type="EMBL" id="GBRH01203624">
    <property type="protein sequence ID" value="JAD94271.1"/>
    <property type="molecule type" value="Transcribed_RNA"/>
</dbReference>
<proteinExistence type="predicted"/>
<sequence>MVCPKSTSPAGLTAPGFFLALMDRAHDTWSRAGAPPMVRSVFILGGIGAVGPRPT</sequence>
<reference evidence="1" key="1">
    <citation type="submission" date="2014-09" db="EMBL/GenBank/DDBJ databases">
        <authorList>
            <person name="Magalhaes I.L.F."/>
            <person name="Oliveira U."/>
            <person name="Santos F.R."/>
            <person name="Vidigal T.H.D.A."/>
            <person name="Brescovit A.D."/>
            <person name="Santos A.J."/>
        </authorList>
    </citation>
    <scope>NUCLEOTIDE SEQUENCE</scope>
    <source>
        <tissue evidence="1">Shoot tissue taken approximately 20 cm above the soil surface</tissue>
    </source>
</reference>
<dbReference type="AlphaFoldDB" id="A0A0A9E2I8"/>
<accession>A0A0A9E2I8</accession>
<evidence type="ECO:0000313" key="1">
    <source>
        <dbReference type="EMBL" id="JAD94271.1"/>
    </source>
</evidence>
<reference evidence="1" key="2">
    <citation type="journal article" date="2015" name="Data Brief">
        <title>Shoot transcriptome of the giant reed, Arundo donax.</title>
        <authorList>
            <person name="Barrero R.A."/>
            <person name="Guerrero F.D."/>
            <person name="Moolhuijzen P."/>
            <person name="Goolsby J.A."/>
            <person name="Tidwell J."/>
            <person name="Bellgard S.E."/>
            <person name="Bellgard M.I."/>
        </authorList>
    </citation>
    <scope>NUCLEOTIDE SEQUENCE</scope>
    <source>
        <tissue evidence="1">Shoot tissue taken approximately 20 cm above the soil surface</tissue>
    </source>
</reference>
<protein>
    <submittedName>
        <fullName evidence="1">Uncharacterized protein</fullName>
    </submittedName>
</protein>